<dbReference type="GO" id="GO:0003964">
    <property type="term" value="F:RNA-directed DNA polymerase activity"/>
    <property type="evidence" value="ECO:0007669"/>
    <property type="project" value="UniProtKB-KW"/>
</dbReference>
<keyword evidence="1" id="KW-0548">Nucleotidyltransferase</keyword>
<comment type="caution">
    <text evidence="1">The sequence shown here is derived from an EMBL/GenBank/DDBJ whole genome shotgun (WGS) entry which is preliminary data.</text>
</comment>
<evidence type="ECO:0000313" key="2">
    <source>
        <dbReference type="Proteomes" id="UP001604336"/>
    </source>
</evidence>
<dbReference type="AlphaFoldDB" id="A0ABD1VXY8"/>
<keyword evidence="1" id="KW-0695">RNA-directed DNA polymerase</keyword>
<reference evidence="2" key="1">
    <citation type="submission" date="2024-07" db="EMBL/GenBank/DDBJ databases">
        <title>Two chromosome-level genome assemblies of Korean endemic species Abeliophyllum distichum and Forsythia ovata (Oleaceae).</title>
        <authorList>
            <person name="Jang H."/>
        </authorList>
    </citation>
    <scope>NUCLEOTIDE SEQUENCE [LARGE SCALE GENOMIC DNA]</scope>
</reference>
<organism evidence="1 2">
    <name type="scientific">Abeliophyllum distichum</name>
    <dbReference type="NCBI Taxonomy" id="126358"/>
    <lineage>
        <taxon>Eukaryota</taxon>
        <taxon>Viridiplantae</taxon>
        <taxon>Streptophyta</taxon>
        <taxon>Embryophyta</taxon>
        <taxon>Tracheophyta</taxon>
        <taxon>Spermatophyta</taxon>
        <taxon>Magnoliopsida</taxon>
        <taxon>eudicotyledons</taxon>
        <taxon>Gunneridae</taxon>
        <taxon>Pentapetalae</taxon>
        <taxon>asterids</taxon>
        <taxon>lamiids</taxon>
        <taxon>Lamiales</taxon>
        <taxon>Oleaceae</taxon>
        <taxon>Forsythieae</taxon>
        <taxon>Abeliophyllum</taxon>
    </lineage>
</organism>
<keyword evidence="2" id="KW-1185">Reference proteome</keyword>
<keyword evidence="1" id="KW-0808">Transferase</keyword>
<proteinExistence type="predicted"/>
<dbReference type="Proteomes" id="UP001604336">
    <property type="component" value="Unassembled WGS sequence"/>
</dbReference>
<sequence length="102" mass="11821">MTSTSCYSIPVNWKNLLNEKFDEMIAQRKNRGQSISIKKEPFTEKLTCLHLPLKFKEPTDNFDGMTAPIDQIQTFQDQVRLHGWPDAIACRTFPMTLKKDAM</sequence>
<gene>
    <name evidence="1" type="ORF">Adt_03244</name>
</gene>
<protein>
    <submittedName>
        <fullName evidence="1">Reverse transcriptase domain-containing protein</fullName>
    </submittedName>
</protein>
<name>A0ABD1VXY8_9LAMI</name>
<dbReference type="EMBL" id="JBFOLK010000001">
    <property type="protein sequence ID" value="KAL2542266.1"/>
    <property type="molecule type" value="Genomic_DNA"/>
</dbReference>
<accession>A0ABD1VXY8</accession>
<evidence type="ECO:0000313" key="1">
    <source>
        <dbReference type="EMBL" id="KAL2542266.1"/>
    </source>
</evidence>